<accession>A0A2J6RRH0</accession>
<proteinExistence type="predicted"/>
<protein>
    <submittedName>
        <fullName evidence="2">Uncharacterized protein</fullName>
    </submittedName>
</protein>
<feature type="compositionally biased region" description="Polar residues" evidence="1">
    <location>
        <begin position="39"/>
        <end position="56"/>
    </location>
</feature>
<sequence>MAEPRSNKGDPKAPSIQVTPATSKAETTHLSVSEARRGGTTTTPSPSEANSRQPILTANDREPYYHPAPPNISDYNGSEAPSRVASLLPPAEPEAIERGNRLNLAEGQRQIQALCARIWKDNMGKLYDKVVEADRRGHVDDKLYADLLDFFYCFLPMVMKAPLSDPIIVSAVALENHRKILNLFGEERGLRGRAGRNDTHMWYSRPSDGSFKSRLSEGFRGLQTALVGGKKGKGDKTVVK</sequence>
<evidence type="ECO:0000313" key="3">
    <source>
        <dbReference type="Proteomes" id="UP000235786"/>
    </source>
</evidence>
<evidence type="ECO:0000256" key="1">
    <source>
        <dbReference type="SAM" id="MobiDB-lite"/>
    </source>
</evidence>
<dbReference type="EMBL" id="KZ613944">
    <property type="protein sequence ID" value="PMD41080.1"/>
    <property type="molecule type" value="Genomic_DNA"/>
</dbReference>
<reference evidence="2 3" key="1">
    <citation type="submission" date="2016-04" db="EMBL/GenBank/DDBJ databases">
        <title>A degradative enzymes factory behind the ericoid mycorrhizal symbiosis.</title>
        <authorList>
            <consortium name="DOE Joint Genome Institute"/>
            <person name="Martino E."/>
            <person name="Morin E."/>
            <person name="Grelet G."/>
            <person name="Kuo A."/>
            <person name="Kohler A."/>
            <person name="Daghino S."/>
            <person name="Barry K."/>
            <person name="Choi C."/>
            <person name="Cichocki N."/>
            <person name="Clum A."/>
            <person name="Copeland A."/>
            <person name="Hainaut M."/>
            <person name="Haridas S."/>
            <person name="Labutti K."/>
            <person name="Lindquist E."/>
            <person name="Lipzen A."/>
            <person name="Khouja H.-R."/>
            <person name="Murat C."/>
            <person name="Ohm R."/>
            <person name="Olson A."/>
            <person name="Spatafora J."/>
            <person name="Veneault-Fourrey C."/>
            <person name="Henrissat B."/>
            <person name="Grigoriev I."/>
            <person name="Martin F."/>
            <person name="Perotto S."/>
        </authorList>
    </citation>
    <scope>NUCLEOTIDE SEQUENCE [LARGE SCALE GENOMIC DNA]</scope>
    <source>
        <strain evidence="2 3">F</strain>
    </source>
</reference>
<name>A0A2J6RRH0_HYAVF</name>
<gene>
    <name evidence="2" type="ORF">L207DRAFT_565077</name>
</gene>
<dbReference type="OrthoDB" id="3554705at2759"/>
<feature type="compositionally biased region" description="Polar residues" evidence="1">
    <location>
        <begin position="16"/>
        <end position="31"/>
    </location>
</feature>
<organism evidence="2 3">
    <name type="scientific">Hyaloscypha variabilis (strain UAMH 11265 / GT02V1 / F)</name>
    <name type="common">Meliniomyces variabilis</name>
    <dbReference type="NCBI Taxonomy" id="1149755"/>
    <lineage>
        <taxon>Eukaryota</taxon>
        <taxon>Fungi</taxon>
        <taxon>Dikarya</taxon>
        <taxon>Ascomycota</taxon>
        <taxon>Pezizomycotina</taxon>
        <taxon>Leotiomycetes</taxon>
        <taxon>Helotiales</taxon>
        <taxon>Hyaloscyphaceae</taxon>
        <taxon>Hyaloscypha</taxon>
        <taxon>Hyaloscypha variabilis</taxon>
    </lineage>
</organism>
<feature type="region of interest" description="Disordered" evidence="1">
    <location>
        <begin position="1"/>
        <end position="84"/>
    </location>
</feature>
<keyword evidence="3" id="KW-1185">Reference proteome</keyword>
<evidence type="ECO:0000313" key="2">
    <source>
        <dbReference type="EMBL" id="PMD41080.1"/>
    </source>
</evidence>
<feature type="compositionally biased region" description="Basic and acidic residues" evidence="1">
    <location>
        <begin position="1"/>
        <end position="11"/>
    </location>
</feature>
<dbReference type="Proteomes" id="UP000235786">
    <property type="component" value="Unassembled WGS sequence"/>
</dbReference>
<dbReference type="AlphaFoldDB" id="A0A2J6RRH0"/>